<proteinExistence type="predicted"/>
<dbReference type="RefSeq" id="WP_152708715.1">
    <property type="nucleotide sequence ID" value="NZ_VOSJ01000001.1"/>
</dbReference>
<dbReference type="AlphaFoldDB" id="A0A5N7MAW4"/>
<sequence>MQVIVIDANSRQIACQDVQSEDDLVGLLSEPDFDRIPVYDNVVALVGEHSLFVPGQRFIEIFKPESLNSSGTLRGTAVLACLGRDGNLSSIEDTALKASGWLAHLQATTKFLRPFRTGFPNRPIALTDDAGDHIVHCPALQVATLTQKDFTNGPL</sequence>
<dbReference type="EMBL" id="VOSK01000001">
    <property type="protein sequence ID" value="MPR23818.1"/>
    <property type="molecule type" value="Genomic_DNA"/>
</dbReference>
<dbReference type="Proteomes" id="UP000403266">
    <property type="component" value="Unassembled WGS sequence"/>
</dbReference>
<gene>
    <name evidence="1" type="ORF">FS320_00930</name>
</gene>
<organism evidence="1 2">
    <name type="scientific">Microvirga tunisiensis</name>
    <dbReference type="NCBI Taxonomy" id="2108360"/>
    <lineage>
        <taxon>Bacteria</taxon>
        <taxon>Pseudomonadati</taxon>
        <taxon>Pseudomonadota</taxon>
        <taxon>Alphaproteobacteria</taxon>
        <taxon>Hyphomicrobiales</taxon>
        <taxon>Methylobacteriaceae</taxon>
        <taxon>Microvirga</taxon>
    </lineage>
</organism>
<accession>A0A5N7MAW4</accession>
<evidence type="ECO:0000313" key="2">
    <source>
        <dbReference type="Proteomes" id="UP000403266"/>
    </source>
</evidence>
<evidence type="ECO:0000313" key="1">
    <source>
        <dbReference type="EMBL" id="MPR23818.1"/>
    </source>
</evidence>
<protein>
    <submittedName>
        <fullName evidence="1">Uncharacterized protein</fullName>
    </submittedName>
</protein>
<name>A0A5N7MAW4_9HYPH</name>
<reference evidence="1 2" key="1">
    <citation type="journal article" date="2019" name="Syst. Appl. Microbiol.">
        <title>Microvirga tunisiensis sp. nov., a root nodule symbiotic bacterium isolated from Lupinus micranthus and L. luteus grown in Northern Tunisia.</title>
        <authorList>
            <person name="Msaddak A."/>
            <person name="Rejili M."/>
            <person name="Duran D."/>
            <person name="Mars M."/>
            <person name="Palacios J.M."/>
            <person name="Ruiz-Argueso T."/>
            <person name="Rey L."/>
            <person name="Imperial J."/>
        </authorList>
    </citation>
    <scope>NUCLEOTIDE SEQUENCE [LARGE SCALE GENOMIC DNA]</scope>
    <source>
        <strain evidence="1 2">Lmie10</strain>
    </source>
</reference>
<keyword evidence="2" id="KW-1185">Reference proteome</keyword>
<comment type="caution">
    <text evidence="1">The sequence shown here is derived from an EMBL/GenBank/DDBJ whole genome shotgun (WGS) entry which is preliminary data.</text>
</comment>